<evidence type="ECO:0000313" key="1">
    <source>
        <dbReference type="EMBL" id="EEI18133.1"/>
    </source>
</evidence>
<dbReference type="EMBL" id="ACHJ01000010">
    <property type="protein sequence ID" value="EEI18133.1"/>
    <property type="molecule type" value="Genomic_DNA"/>
</dbReference>
<reference evidence="1" key="1">
    <citation type="submission" date="2009-01" db="EMBL/GenBank/DDBJ databases">
        <authorList>
            <person name="Qin X."/>
            <person name="Bachman B."/>
            <person name="Battles P."/>
            <person name="Bell A."/>
            <person name="Bess C."/>
            <person name="Bickham C."/>
            <person name="Chaboub L."/>
            <person name="Chen D."/>
            <person name="Coyle M."/>
            <person name="Deiros D.R."/>
            <person name="Dinh H."/>
            <person name="Forbes L."/>
            <person name="Fowler G."/>
            <person name="Francisco L."/>
            <person name="Fu Q."/>
            <person name="Gubbala S."/>
            <person name="Hale W."/>
            <person name="Han Y."/>
            <person name="Hemphill L."/>
            <person name="Highlander S.K."/>
            <person name="Hirani K."/>
            <person name="Hogues M."/>
            <person name="Jackson L."/>
            <person name="Jakkamsetti A."/>
            <person name="Javaid M."/>
            <person name="Jiang H."/>
            <person name="Korchina V."/>
            <person name="Kovar C."/>
            <person name="Lara F."/>
            <person name="Lee S."/>
            <person name="Mata R."/>
            <person name="Mathew T."/>
            <person name="Moen C."/>
            <person name="Morales K."/>
            <person name="Munidasa M."/>
            <person name="Nazareth L."/>
            <person name="Ngo R."/>
            <person name="Nguyen L."/>
            <person name="Okwuonu G."/>
            <person name="Ongeri F."/>
            <person name="Patil S."/>
            <person name="Petrosino J."/>
            <person name="Pham C."/>
            <person name="Pham P."/>
            <person name="Pu L.-L."/>
            <person name="Puazo M."/>
            <person name="Raj R."/>
            <person name="Reid J."/>
            <person name="Rouhana J."/>
            <person name="Saada N."/>
            <person name="Shang Y."/>
            <person name="Simmons D."/>
            <person name="Thornton R."/>
            <person name="Warren J."/>
            <person name="Weissenberger G."/>
            <person name="Zhang J."/>
            <person name="Zhang L."/>
            <person name="Zhou C."/>
            <person name="Zhu D."/>
            <person name="Muzny D."/>
            <person name="Worley K."/>
            <person name="Gibbs R."/>
        </authorList>
    </citation>
    <scope>NUCLEOTIDE SEQUENCE [LARGE SCALE GENOMIC DNA]</scope>
    <source>
        <strain evidence="1">DSM 44291</strain>
    </source>
</reference>
<dbReference type="AlphaFoldDB" id="C0XNP5"/>
<sequence>MGTFIAIIGLLLATVLVAAFGERTGLPWPARLTVVVAPVIFIPVSTRCPSIRT</sequence>
<keyword evidence="2" id="KW-1185">Reference proteome</keyword>
<dbReference type="STRING" id="525263.HMPREF0298_0065"/>
<comment type="caution">
    <text evidence="1">The sequence shown here is derived from an EMBL/GenBank/DDBJ whole genome shotgun (WGS) entry which is preliminary data.</text>
</comment>
<dbReference type="HOGENOM" id="CLU_3060603_0_0_11"/>
<dbReference type="RefSeq" id="WP_006840414.1">
    <property type="nucleotide sequence ID" value="NZ_GG667193.1"/>
</dbReference>
<organism evidence="1 2">
    <name type="scientific">Corynebacterium lipophiloflavum (strain ATCC 700352 / DSM 44291 / CCUG 37336 / JCM 10383 / DMMZ 1944)</name>
    <dbReference type="NCBI Taxonomy" id="525263"/>
    <lineage>
        <taxon>Bacteria</taxon>
        <taxon>Bacillati</taxon>
        <taxon>Actinomycetota</taxon>
        <taxon>Actinomycetes</taxon>
        <taxon>Mycobacteriales</taxon>
        <taxon>Corynebacteriaceae</taxon>
        <taxon>Corynebacterium</taxon>
    </lineage>
</organism>
<name>C0XNP5_CORLD</name>
<dbReference type="Proteomes" id="UP000006196">
    <property type="component" value="Unassembled WGS sequence"/>
</dbReference>
<gene>
    <name evidence="1" type="ORF">HMPREF0298_0065</name>
</gene>
<proteinExistence type="predicted"/>
<evidence type="ECO:0000313" key="2">
    <source>
        <dbReference type="Proteomes" id="UP000006196"/>
    </source>
</evidence>
<protein>
    <submittedName>
        <fullName evidence="1">Uncharacterized protein</fullName>
    </submittedName>
</protein>
<accession>C0XNP5</accession>